<gene>
    <name evidence="8" type="ORF">ERS852395_00933</name>
</gene>
<feature type="transmembrane region" description="Helical" evidence="7">
    <location>
        <begin position="225"/>
        <end position="250"/>
    </location>
</feature>
<sequence length="309" mass="33785">MNVLEIVLPVLVMIVVGMLCRKWKILTRDGINNMKVLVTNVMLPVAIFHALATAEYNKETGILILIMFVMLVVSFGLGFFLKPFLKGTYQKYLPFMVSVYEGGLMAYPLYTSLCGSENLSRIAVLDIAGLLFGFSVYMGMLGQVENGEKIDVKKLFFSALKTPAFIASILGIIAGLSKVILAVLDSPFGGVYQSVENILTTSVTAIILLVVGYSMELNAKLLKPCIATIILRVLLQAVMIAGVLVAVHYLVGDDRLVNLAIISYMSAPATFSMQTFMKDEEGSAYVSTTNSMYCLVSILVYIIMAVTIY</sequence>
<dbReference type="Pfam" id="PF03547">
    <property type="entry name" value="Mem_trans"/>
    <property type="match status" value="1"/>
</dbReference>
<evidence type="ECO:0000256" key="4">
    <source>
        <dbReference type="ARBA" id="ARBA00022692"/>
    </source>
</evidence>
<keyword evidence="5 7" id="KW-1133">Transmembrane helix</keyword>
<protein>
    <submittedName>
        <fullName evidence="8">Auxin efflux carrier</fullName>
    </submittedName>
</protein>
<keyword evidence="3" id="KW-1003">Cell membrane</keyword>
<evidence type="ECO:0000256" key="7">
    <source>
        <dbReference type="SAM" id="Phobius"/>
    </source>
</evidence>
<accession>A0A173YQ49</accession>
<dbReference type="InterPro" id="IPR004776">
    <property type="entry name" value="Mem_transp_PIN-like"/>
</dbReference>
<feature type="transmembrane region" description="Helical" evidence="7">
    <location>
        <begin position="36"/>
        <end position="54"/>
    </location>
</feature>
<keyword evidence="6 7" id="KW-0472">Membrane</keyword>
<feature type="transmembrane region" description="Helical" evidence="7">
    <location>
        <begin position="163"/>
        <end position="184"/>
    </location>
</feature>
<feature type="transmembrane region" description="Helical" evidence="7">
    <location>
        <begin position="289"/>
        <end position="308"/>
    </location>
</feature>
<dbReference type="GO" id="GO:0055085">
    <property type="term" value="P:transmembrane transport"/>
    <property type="evidence" value="ECO:0007669"/>
    <property type="project" value="InterPro"/>
</dbReference>
<feature type="transmembrane region" description="Helical" evidence="7">
    <location>
        <begin position="60"/>
        <end position="80"/>
    </location>
</feature>
<name>A0A173YQ49_9FIRM</name>
<feature type="transmembrane region" description="Helical" evidence="7">
    <location>
        <begin position="92"/>
        <end position="110"/>
    </location>
</feature>
<evidence type="ECO:0000256" key="6">
    <source>
        <dbReference type="ARBA" id="ARBA00023136"/>
    </source>
</evidence>
<organism evidence="8 9">
    <name type="scientific">Blautia obeum</name>
    <dbReference type="NCBI Taxonomy" id="40520"/>
    <lineage>
        <taxon>Bacteria</taxon>
        <taxon>Bacillati</taxon>
        <taxon>Bacillota</taxon>
        <taxon>Clostridia</taxon>
        <taxon>Lachnospirales</taxon>
        <taxon>Lachnospiraceae</taxon>
        <taxon>Blautia</taxon>
    </lineage>
</organism>
<evidence type="ECO:0000256" key="1">
    <source>
        <dbReference type="ARBA" id="ARBA00004141"/>
    </source>
</evidence>
<feature type="transmembrane region" description="Helical" evidence="7">
    <location>
        <begin position="256"/>
        <end position="277"/>
    </location>
</feature>
<evidence type="ECO:0000256" key="5">
    <source>
        <dbReference type="ARBA" id="ARBA00022989"/>
    </source>
</evidence>
<evidence type="ECO:0000313" key="9">
    <source>
        <dbReference type="Proteomes" id="UP000095447"/>
    </source>
</evidence>
<feature type="transmembrane region" description="Helical" evidence="7">
    <location>
        <begin position="190"/>
        <end position="213"/>
    </location>
</feature>
<keyword evidence="2" id="KW-0813">Transport</keyword>
<evidence type="ECO:0000313" key="8">
    <source>
        <dbReference type="EMBL" id="CUN65427.1"/>
    </source>
</evidence>
<dbReference type="AlphaFoldDB" id="A0A173YQ49"/>
<dbReference type="PANTHER" id="PTHR36838:SF3">
    <property type="entry name" value="TRANSPORTER AUXIN EFFLUX CARRIER EC FAMILY"/>
    <property type="match status" value="1"/>
</dbReference>
<evidence type="ECO:0000256" key="2">
    <source>
        <dbReference type="ARBA" id="ARBA00022448"/>
    </source>
</evidence>
<feature type="transmembrane region" description="Helical" evidence="7">
    <location>
        <begin position="6"/>
        <end position="24"/>
    </location>
</feature>
<dbReference type="PANTHER" id="PTHR36838">
    <property type="entry name" value="AUXIN EFFLUX CARRIER FAMILY PROTEIN"/>
    <property type="match status" value="1"/>
</dbReference>
<feature type="transmembrane region" description="Helical" evidence="7">
    <location>
        <begin position="122"/>
        <end position="142"/>
    </location>
</feature>
<dbReference type="GO" id="GO:0016020">
    <property type="term" value="C:membrane"/>
    <property type="evidence" value="ECO:0007669"/>
    <property type="project" value="UniProtKB-SubCell"/>
</dbReference>
<dbReference type="EMBL" id="CYZA01000004">
    <property type="protein sequence ID" value="CUN65427.1"/>
    <property type="molecule type" value="Genomic_DNA"/>
</dbReference>
<dbReference type="Proteomes" id="UP000095447">
    <property type="component" value="Unassembled WGS sequence"/>
</dbReference>
<dbReference type="RefSeq" id="WP_055052832.1">
    <property type="nucleotide sequence ID" value="NZ_CYZA01000004.1"/>
</dbReference>
<proteinExistence type="predicted"/>
<comment type="subcellular location">
    <subcellularLocation>
        <location evidence="1">Membrane</location>
        <topology evidence="1">Multi-pass membrane protein</topology>
    </subcellularLocation>
</comment>
<reference evidence="8 9" key="1">
    <citation type="submission" date="2015-09" db="EMBL/GenBank/DDBJ databases">
        <authorList>
            <consortium name="Pathogen Informatics"/>
        </authorList>
    </citation>
    <scope>NUCLEOTIDE SEQUENCE [LARGE SCALE GENOMIC DNA]</scope>
    <source>
        <strain evidence="8 9">2789STDY5608838</strain>
    </source>
</reference>
<evidence type="ECO:0000256" key="3">
    <source>
        <dbReference type="ARBA" id="ARBA00022475"/>
    </source>
</evidence>
<keyword evidence="4 7" id="KW-0812">Transmembrane</keyword>